<dbReference type="Pfam" id="PF03374">
    <property type="entry name" value="ANT"/>
    <property type="match status" value="1"/>
</dbReference>
<evidence type="ECO:0000313" key="2">
    <source>
        <dbReference type="EMBL" id="HCL03814.1"/>
    </source>
</evidence>
<dbReference type="InterPro" id="IPR005039">
    <property type="entry name" value="Ant_C"/>
</dbReference>
<proteinExistence type="predicted"/>
<dbReference type="GO" id="GO:0003677">
    <property type="term" value="F:DNA binding"/>
    <property type="evidence" value="ECO:0007669"/>
    <property type="project" value="InterPro"/>
</dbReference>
<dbReference type="PANTHER" id="PTHR36180">
    <property type="entry name" value="DNA-BINDING PROTEIN-RELATED-RELATED"/>
    <property type="match status" value="1"/>
</dbReference>
<dbReference type="PROSITE" id="PS51750">
    <property type="entry name" value="BRO_N"/>
    <property type="match status" value="1"/>
</dbReference>
<dbReference type="PANTHER" id="PTHR36180:SF2">
    <property type="entry name" value="BRO FAMILY PROTEIN"/>
    <property type="match status" value="1"/>
</dbReference>
<gene>
    <name evidence="2" type="ORF">DHW61_15645</name>
</gene>
<dbReference type="AlphaFoldDB" id="A0A3D2XA50"/>
<dbReference type="InterPro" id="IPR003497">
    <property type="entry name" value="BRO_N_domain"/>
</dbReference>
<evidence type="ECO:0000259" key="1">
    <source>
        <dbReference type="PROSITE" id="PS51750"/>
    </source>
</evidence>
<sequence length="260" mass="29871">MEQLKIFESEDFGQVRTNTENGKIYFCGSDVARALGYARPNEAITRHCKGTLKRSIPTTSGRQEMLVISEGDIYRLVVKSQMPYADQFESWIFDDVIPCIRKHGMYATDELINNPDFLIQVATALKEEREKNKQLLTEVNVKNQLIGELKPKADYMDQILNNKGLVTITQIAKDYGMSGQAMNELLHSLKVQYKQSEQWLLYSSYHDLGYTHSTTVDIKRKDGTPDVKMNTKWTQKGRLFLYELLKSNGYLPVIEQNKIA</sequence>
<evidence type="ECO:0000313" key="3">
    <source>
        <dbReference type="Proteomes" id="UP000262969"/>
    </source>
</evidence>
<organism evidence="2 3">
    <name type="scientific">Lachnoclostridium phytofermentans</name>
    <dbReference type="NCBI Taxonomy" id="66219"/>
    <lineage>
        <taxon>Bacteria</taxon>
        <taxon>Bacillati</taxon>
        <taxon>Bacillota</taxon>
        <taxon>Clostridia</taxon>
        <taxon>Lachnospirales</taxon>
        <taxon>Lachnospiraceae</taxon>
    </lineage>
</organism>
<reference evidence="2 3" key="1">
    <citation type="journal article" date="2018" name="Nat. Biotechnol.">
        <title>A standardized bacterial taxonomy based on genome phylogeny substantially revises the tree of life.</title>
        <authorList>
            <person name="Parks D.H."/>
            <person name="Chuvochina M."/>
            <person name="Waite D.W."/>
            <person name="Rinke C."/>
            <person name="Skarshewski A."/>
            <person name="Chaumeil P.A."/>
            <person name="Hugenholtz P."/>
        </authorList>
    </citation>
    <scope>NUCLEOTIDE SEQUENCE [LARGE SCALE GENOMIC DNA]</scope>
    <source>
        <strain evidence="2">UBA11728</strain>
    </source>
</reference>
<dbReference type="SMART" id="SM01040">
    <property type="entry name" value="Bro-N"/>
    <property type="match status" value="1"/>
</dbReference>
<dbReference type="EMBL" id="DPVV01000518">
    <property type="protein sequence ID" value="HCL03814.1"/>
    <property type="molecule type" value="Genomic_DNA"/>
</dbReference>
<name>A0A3D2XA50_9FIRM</name>
<comment type="caution">
    <text evidence="2">The sequence shown here is derived from an EMBL/GenBank/DDBJ whole genome shotgun (WGS) entry which is preliminary data.</text>
</comment>
<feature type="domain" description="Bro-N" evidence="1">
    <location>
        <begin position="1"/>
        <end position="104"/>
    </location>
</feature>
<dbReference type="Pfam" id="PF02498">
    <property type="entry name" value="Bro-N"/>
    <property type="match status" value="1"/>
</dbReference>
<protein>
    <recommendedName>
        <fullName evidence="1">Bro-N domain-containing protein</fullName>
    </recommendedName>
</protein>
<dbReference type="Proteomes" id="UP000262969">
    <property type="component" value="Unassembled WGS sequence"/>
</dbReference>
<accession>A0A3D2XA50</accession>